<evidence type="ECO:0000256" key="4">
    <source>
        <dbReference type="ARBA" id="ARBA00022892"/>
    </source>
</evidence>
<dbReference type="GO" id="GO:0006888">
    <property type="term" value="P:endoplasmic reticulum to Golgi vesicle-mediated transport"/>
    <property type="evidence" value="ECO:0007669"/>
    <property type="project" value="UniProtKB-UniRule"/>
</dbReference>
<dbReference type="Pfam" id="PF04099">
    <property type="entry name" value="Sybindin"/>
    <property type="match status" value="1"/>
</dbReference>
<evidence type="ECO:0000256" key="2">
    <source>
        <dbReference type="ARBA" id="ARBA00022448"/>
    </source>
</evidence>
<feature type="compositionally biased region" description="Basic and acidic residues" evidence="8">
    <location>
        <begin position="65"/>
        <end position="99"/>
    </location>
</feature>
<keyword evidence="2 7" id="KW-0813">Transport</keyword>
<dbReference type="GO" id="GO:0030008">
    <property type="term" value="C:TRAPP complex"/>
    <property type="evidence" value="ECO:0007669"/>
    <property type="project" value="UniProtKB-UniRule"/>
</dbReference>
<dbReference type="PANTHER" id="PTHR23249">
    <property type="entry name" value="TRAFFICKING PROTEIN PARTICLE COMPLEX SUBUNIT"/>
    <property type="match status" value="1"/>
</dbReference>
<accession>A0A8H3QF88</accession>
<feature type="compositionally biased region" description="Polar residues" evidence="8">
    <location>
        <begin position="55"/>
        <end position="64"/>
    </location>
</feature>
<organism evidence="9 10">
    <name type="scientific">Rhizophagus clarus</name>
    <dbReference type="NCBI Taxonomy" id="94130"/>
    <lineage>
        <taxon>Eukaryota</taxon>
        <taxon>Fungi</taxon>
        <taxon>Fungi incertae sedis</taxon>
        <taxon>Mucoromycota</taxon>
        <taxon>Glomeromycotina</taxon>
        <taxon>Glomeromycetes</taxon>
        <taxon>Glomerales</taxon>
        <taxon>Glomeraceae</taxon>
        <taxon>Rhizophagus</taxon>
    </lineage>
</organism>
<name>A0A8H3QF88_9GLOM</name>
<dbReference type="InterPro" id="IPR007233">
    <property type="entry name" value="TRAPPC"/>
</dbReference>
<dbReference type="InterPro" id="IPR011012">
    <property type="entry name" value="Longin-like_dom_sf"/>
</dbReference>
<dbReference type="PANTHER" id="PTHR23249:SF15">
    <property type="entry name" value="TRAFFICKING PROTEIN PARTICLE COMPLEX SUBUNIT 4"/>
    <property type="match status" value="1"/>
</dbReference>
<dbReference type="EMBL" id="BLAL01000030">
    <property type="protein sequence ID" value="GES77553.1"/>
    <property type="molecule type" value="Genomic_DNA"/>
</dbReference>
<dbReference type="GO" id="GO:0005794">
    <property type="term" value="C:Golgi apparatus"/>
    <property type="evidence" value="ECO:0007669"/>
    <property type="project" value="UniProtKB-SubCell"/>
</dbReference>
<evidence type="ECO:0000256" key="3">
    <source>
        <dbReference type="ARBA" id="ARBA00022824"/>
    </source>
</evidence>
<keyword evidence="5 7" id="KW-0333">Golgi apparatus</keyword>
<evidence type="ECO:0000256" key="6">
    <source>
        <dbReference type="ARBA" id="ARBA00038179"/>
    </source>
</evidence>
<dbReference type="GO" id="GO:0005783">
    <property type="term" value="C:endoplasmic reticulum"/>
    <property type="evidence" value="ECO:0007669"/>
    <property type="project" value="UniProtKB-SubCell"/>
</dbReference>
<dbReference type="SMART" id="SM01399">
    <property type="entry name" value="Sybindin"/>
    <property type="match status" value="1"/>
</dbReference>
<dbReference type="AlphaFoldDB" id="A0A8H3QF88"/>
<evidence type="ECO:0000256" key="8">
    <source>
        <dbReference type="SAM" id="MobiDB-lite"/>
    </source>
</evidence>
<feature type="region of interest" description="Disordered" evidence="8">
    <location>
        <begin position="52"/>
        <end position="101"/>
    </location>
</feature>
<dbReference type="OrthoDB" id="246406at2759"/>
<keyword evidence="3 7" id="KW-0256">Endoplasmic reticulum</keyword>
<evidence type="ECO:0000313" key="10">
    <source>
        <dbReference type="Proteomes" id="UP000615446"/>
    </source>
</evidence>
<evidence type="ECO:0000256" key="1">
    <source>
        <dbReference type="ARBA" id="ARBA00004555"/>
    </source>
</evidence>
<comment type="subcellular location">
    <subcellularLocation>
        <location evidence="7">Endoplasmic reticulum</location>
    </subcellularLocation>
    <subcellularLocation>
        <location evidence="7">Golgi apparatus</location>
        <location evidence="7">cis-Golgi network</location>
    </subcellularLocation>
    <subcellularLocation>
        <location evidence="1">Golgi apparatus</location>
    </subcellularLocation>
</comment>
<dbReference type="Gene3D" id="3.30.450.70">
    <property type="match status" value="1"/>
</dbReference>
<dbReference type="CDD" id="cd14856">
    <property type="entry name" value="TRAPPC4_synbindin"/>
    <property type="match status" value="1"/>
</dbReference>
<evidence type="ECO:0000313" key="9">
    <source>
        <dbReference type="EMBL" id="GES77553.1"/>
    </source>
</evidence>
<gene>
    <name evidence="9" type="ORF">RCL2_000491000</name>
</gene>
<protein>
    <recommendedName>
        <fullName evidence="7">Trafficking protein particle complex subunit</fullName>
    </recommendedName>
</protein>
<proteinExistence type="inferred from homology"/>
<dbReference type="Proteomes" id="UP000615446">
    <property type="component" value="Unassembled WGS sequence"/>
</dbReference>
<dbReference type="FunFam" id="3.30.450.70:FF:000007">
    <property type="entry name" value="Putative sybindin-like family protein"/>
    <property type="match status" value="1"/>
</dbReference>
<keyword evidence="4 7" id="KW-0931">ER-Golgi transport</keyword>
<evidence type="ECO:0000256" key="7">
    <source>
        <dbReference type="RuleBase" id="RU366065"/>
    </source>
</evidence>
<dbReference type="SUPFAM" id="SSF64356">
    <property type="entry name" value="SNARE-like"/>
    <property type="match status" value="1"/>
</dbReference>
<comment type="subunit">
    <text evidence="7">Part of the multisubunit transport protein particle (TRAPP) complex.</text>
</comment>
<evidence type="ECO:0000256" key="5">
    <source>
        <dbReference type="ARBA" id="ARBA00023034"/>
    </source>
</evidence>
<comment type="similarity">
    <text evidence="6">Belongs to the TRAPP small subunits family. TRAPPC4 subfamily.</text>
</comment>
<reference evidence="9" key="1">
    <citation type="submission" date="2019-10" db="EMBL/GenBank/DDBJ databases">
        <title>Conservation and host-specific expression of non-tandemly repeated heterogenous ribosome RNA gene in arbuscular mycorrhizal fungi.</title>
        <authorList>
            <person name="Maeda T."/>
            <person name="Kobayashi Y."/>
            <person name="Nakagawa T."/>
            <person name="Ezawa T."/>
            <person name="Yamaguchi K."/>
            <person name="Bino T."/>
            <person name="Nishimoto Y."/>
            <person name="Shigenobu S."/>
            <person name="Kawaguchi M."/>
        </authorList>
    </citation>
    <scope>NUCLEOTIDE SEQUENCE</scope>
    <source>
        <strain evidence="9">HR1</strain>
    </source>
</reference>
<comment type="caution">
    <text evidence="9">The sequence shown here is derived from an EMBL/GenBank/DDBJ whole genome shotgun (WGS) entry which is preliminary data.</text>
</comment>
<sequence length="235" mass="26873">MTIIRFFRPTFYHFQHRFFLIRFYSDESPFKSRPSPVPLADPQEQKEFEELVRKNQGSFNAQTEDSTHPDLRKKPTPKFEGDKNPETGEIGGPKEEPLTHGDWSYGSRAGGLIYQRDFAESLNKLTSNEYLVLAGTFHGVHAITSKISPVRNATSSGLEVLEADSFKLHCFQTLTGTKFLIIAEPTHGNIDLLLRRTYDIYSDYVMKNPFYTPEMPIKSELFDTNLAKLIKQVSS</sequence>